<dbReference type="RefSeq" id="WP_048442966.1">
    <property type="nucleotide sequence ID" value="NZ_LABY01000027.1"/>
</dbReference>
<sequence>MTIAPFAAGTAAFAAGTAAADLNTKRLVAMKGTLGTLSNQIASGQAADTYGGLGSGRTQSLSAHAQISALDSWIAAAGTASTRVSLASAGVQQVATLASSAWSSLVSARTGTGTTARATLQQSAVGQLGGALDALNQSTGGQYIMGGRVTDRAPVETVDRILDGDPAAGLDGVRAVIAERRTADLGIGTPSTGRLDLAAAGASVSLSESQTAGVRENFGFTLDSVVSSNPAGLSVSLQAGKPGTIALAGSTSQPKDGDAVQVSVRNPDGSQSLVDLTARTAGGQENTFAIGDSFVASVKNLAAAVAPGTVIGFKIGDSASTVVAFGSSTPAAATVTVGAGLQAGDSVQVTVGLRDGTSKTLSLKAAADGTGAGTFAIGATPADTAANLSAALATALDTTAKTDLAVSSATRAASDFFAGSSSVSPRRVATDAAGNAVGYVADPSGRTLIWYKGDDTSADPRQTATVPVSRDQSVAIGVQANEAAFRATLSGFAVLASTPFDNTDSDGTRFDAYSSRVQALLKPGDGQPTVQGIAAELSLASAQIATQKSQNTATKAVLQQTVDSVESVSTEEVAARLLTLQTQLQASYQATSMLSKLSLTNYL</sequence>
<keyword evidence="2" id="KW-1185">Reference proteome</keyword>
<dbReference type="PANTHER" id="PTHR42792">
    <property type="entry name" value="FLAGELLIN"/>
    <property type="match status" value="1"/>
</dbReference>
<evidence type="ECO:0000313" key="2">
    <source>
        <dbReference type="Proteomes" id="UP000035955"/>
    </source>
</evidence>
<dbReference type="SUPFAM" id="SSF64518">
    <property type="entry name" value="Phase 1 flagellin"/>
    <property type="match status" value="2"/>
</dbReference>
<name>A0A0J6T8Q7_9HYPH</name>
<dbReference type="InterPro" id="IPR001492">
    <property type="entry name" value="Flagellin"/>
</dbReference>
<dbReference type="GO" id="GO:0005198">
    <property type="term" value="F:structural molecule activity"/>
    <property type="evidence" value="ECO:0007669"/>
    <property type="project" value="InterPro"/>
</dbReference>
<dbReference type="AlphaFoldDB" id="A0A0J6T8Q7"/>
<proteinExistence type="predicted"/>
<dbReference type="Proteomes" id="UP000035955">
    <property type="component" value="Unassembled WGS sequence"/>
</dbReference>
<dbReference type="PATRIC" id="fig|298794.3.peg.4275"/>
<organism evidence="1 2">
    <name type="scientific">Methylobacterium variabile</name>
    <dbReference type="NCBI Taxonomy" id="298794"/>
    <lineage>
        <taxon>Bacteria</taxon>
        <taxon>Pseudomonadati</taxon>
        <taxon>Pseudomonadota</taxon>
        <taxon>Alphaproteobacteria</taxon>
        <taxon>Hyphomicrobiales</taxon>
        <taxon>Methylobacteriaceae</taxon>
        <taxon>Methylobacterium</taxon>
    </lineage>
</organism>
<dbReference type="Gene3D" id="1.20.1330.10">
    <property type="entry name" value="f41 fragment of flagellin, N-terminal domain"/>
    <property type="match status" value="1"/>
</dbReference>
<reference evidence="1 2" key="1">
    <citation type="submission" date="2015-03" db="EMBL/GenBank/DDBJ databases">
        <title>Genome sequencing of Methylobacterium variabile DSM 16961.</title>
        <authorList>
            <person name="Chaudhry V."/>
            <person name="Patil P.B."/>
        </authorList>
    </citation>
    <scope>NUCLEOTIDE SEQUENCE [LARGE SCALE GENOMIC DNA]</scope>
    <source>
        <strain evidence="1 2">DSM 16961</strain>
    </source>
</reference>
<gene>
    <name evidence="1" type="ORF">VQ02_04495</name>
</gene>
<evidence type="ECO:0000313" key="1">
    <source>
        <dbReference type="EMBL" id="KMO41938.1"/>
    </source>
</evidence>
<protein>
    <submittedName>
        <fullName evidence="1">Uncharacterized protein</fullName>
    </submittedName>
</protein>
<dbReference type="PANTHER" id="PTHR42792:SF1">
    <property type="entry name" value="FLAGELLAR HOOK-ASSOCIATED PROTEIN 3"/>
    <property type="match status" value="1"/>
</dbReference>
<dbReference type="GO" id="GO:0009288">
    <property type="term" value="C:bacterial-type flagellum"/>
    <property type="evidence" value="ECO:0007669"/>
    <property type="project" value="InterPro"/>
</dbReference>
<dbReference type="EMBL" id="LABY01000027">
    <property type="protein sequence ID" value="KMO41938.1"/>
    <property type="molecule type" value="Genomic_DNA"/>
</dbReference>
<accession>A0A0J6T8Q7</accession>
<comment type="caution">
    <text evidence="1">The sequence shown here is derived from an EMBL/GenBank/DDBJ whole genome shotgun (WGS) entry which is preliminary data.</text>
</comment>
<dbReference type="OrthoDB" id="7312911at2"/>